<proteinExistence type="predicted"/>
<name>A0A5J5CNY7_9PERO</name>
<sequence>MGNEKKMDMAGQNNNAVPKEKMMQGEPKASLDTSPHAEIHSLLHRLVRPLGERVQRGEHRSSYLLGEEIHQSGDDAQSLARLEKLLTLELLSKWLEKTNITSVSISLPKTNITSTLSLQGYDFEQGTSSSALKNGSSGLACPIQSNADSGSSNATPSLEVVGIQLYSQHWASQQVAVLSLRGKEARRSSRRTGSSLVAADAN</sequence>
<evidence type="ECO:0000313" key="2">
    <source>
        <dbReference type="EMBL" id="KAA8582533.1"/>
    </source>
</evidence>
<dbReference type="AlphaFoldDB" id="A0A5J5CNY7"/>
<keyword evidence="3" id="KW-1185">Reference proteome</keyword>
<reference evidence="2 3" key="1">
    <citation type="submission" date="2019-08" db="EMBL/GenBank/DDBJ databases">
        <title>A chromosome-level genome assembly, high-density linkage maps, and genome scans reveal the genomic architecture of hybrid incompatibilities underlying speciation via character displacement in darters (Percidae: Etheostominae).</title>
        <authorList>
            <person name="Moran R.L."/>
            <person name="Catchen J.M."/>
            <person name="Fuller R.C."/>
        </authorList>
    </citation>
    <scope>NUCLEOTIDE SEQUENCE [LARGE SCALE GENOMIC DNA]</scope>
    <source>
        <strain evidence="2">EspeVRDwgs_2016</strain>
        <tissue evidence="2">Muscle</tissue>
    </source>
</reference>
<feature type="non-terminal residue" evidence="2">
    <location>
        <position position="202"/>
    </location>
</feature>
<comment type="caution">
    <text evidence="2">The sequence shown here is derived from an EMBL/GenBank/DDBJ whole genome shotgun (WGS) entry which is preliminary data.</text>
</comment>
<protein>
    <submittedName>
        <fullName evidence="2">Uncharacterized protein</fullName>
    </submittedName>
</protein>
<evidence type="ECO:0000313" key="3">
    <source>
        <dbReference type="Proteomes" id="UP000327493"/>
    </source>
</evidence>
<accession>A0A5J5CNY7</accession>
<dbReference type="SUPFAM" id="SSF56574">
    <property type="entry name" value="Serpins"/>
    <property type="match status" value="1"/>
</dbReference>
<dbReference type="InterPro" id="IPR036186">
    <property type="entry name" value="Serpin_sf"/>
</dbReference>
<dbReference type="EMBL" id="VOFY01000019">
    <property type="protein sequence ID" value="KAA8582533.1"/>
    <property type="molecule type" value="Genomic_DNA"/>
</dbReference>
<dbReference type="Proteomes" id="UP000327493">
    <property type="component" value="Chromosome 19"/>
</dbReference>
<organism evidence="2 3">
    <name type="scientific">Etheostoma spectabile</name>
    <name type="common">orangethroat darter</name>
    <dbReference type="NCBI Taxonomy" id="54343"/>
    <lineage>
        <taxon>Eukaryota</taxon>
        <taxon>Metazoa</taxon>
        <taxon>Chordata</taxon>
        <taxon>Craniata</taxon>
        <taxon>Vertebrata</taxon>
        <taxon>Euteleostomi</taxon>
        <taxon>Actinopterygii</taxon>
        <taxon>Neopterygii</taxon>
        <taxon>Teleostei</taxon>
        <taxon>Neoteleostei</taxon>
        <taxon>Acanthomorphata</taxon>
        <taxon>Eupercaria</taxon>
        <taxon>Perciformes</taxon>
        <taxon>Percoidei</taxon>
        <taxon>Percidae</taxon>
        <taxon>Etheostomatinae</taxon>
        <taxon>Etheostoma</taxon>
    </lineage>
</organism>
<gene>
    <name evidence="2" type="ORF">FQN60_006204</name>
</gene>
<feature type="region of interest" description="Disordered" evidence="1">
    <location>
        <begin position="1"/>
        <end position="32"/>
    </location>
</feature>
<evidence type="ECO:0000256" key="1">
    <source>
        <dbReference type="SAM" id="MobiDB-lite"/>
    </source>
</evidence>